<name>A0A2T2X8R2_9FIRM</name>
<accession>A0A2T2X8R2</accession>
<reference evidence="3 4" key="1">
    <citation type="journal article" date="2014" name="BMC Genomics">
        <title>Comparison of environmental and isolate Sulfobacillus genomes reveals diverse carbon, sulfur, nitrogen, and hydrogen metabolisms.</title>
        <authorList>
            <person name="Justice N.B."/>
            <person name="Norman A."/>
            <person name="Brown C.T."/>
            <person name="Singh A."/>
            <person name="Thomas B.C."/>
            <person name="Banfield J.F."/>
        </authorList>
    </citation>
    <scope>NUCLEOTIDE SEQUENCE [LARGE SCALE GENOMIC DNA]</scope>
    <source>
        <strain evidence="3">AMDSBA4</strain>
    </source>
</reference>
<evidence type="ECO:0000313" key="4">
    <source>
        <dbReference type="Proteomes" id="UP000242972"/>
    </source>
</evidence>
<proteinExistence type="predicted"/>
<dbReference type="EMBL" id="PXYW01000073">
    <property type="protein sequence ID" value="PSR30836.1"/>
    <property type="molecule type" value="Genomic_DNA"/>
</dbReference>
<gene>
    <name evidence="3" type="ORF">C7B46_17535</name>
</gene>
<evidence type="ECO:0000256" key="2">
    <source>
        <dbReference type="SAM" id="SignalP"/>
    </source>
</evidence>
<organism evidence="3 4">
    <name type="scientific">Sulfobacillus benefaciens</name>
    <dbReference type="NCBI Taxonomy" id="453960"/>
    <lineage>
        <taxon>Bacteria</taxon>
        <taxon>Bacillati</taxon>
        <taxon>Bacillota</taxon>
        <taxon>Clostridia</taxon>
        <taxon>Eubacteriales</taxon>
        <taxon>Clostridiales Family XVII. Incertae Sedis</taxon>
        <taxon>Sulfobacillus</taxon>
    </lineage>
</organism>
<protein>
    <submittedName>
        <fullName evidence="3">Uncharacterized protein</fullName>
    </submittedName>
</protein>
<feature type="signal peptide" evidence="2">
    <location>
        <begin position="1"/>
        <end position="25"/>
    </location>
</feature>
<keyword evidence="2" id="KW-0732">Signal</keyword>
<feature type="chain" id="PRO_5015463351" evidence="2">
    <location>
        <begin position="26"/>
        <end position="268"/>
    </location>
</feature>
<feature type="compositionally biased region" description="Polar residues" evidence="1">
    <location>
        <begin position="91"/>
        <end position="112"/>
    </location>
</feature>
<sequence length="268" mass="27942">MRINKGLLAGTVAATLLTGGYYASAQGLPHITLGSPKVGPTTSYAPGTPAWLEYPGSPYQIGGPKGPQPGETWQQFQYHTPPAASPSTPSRVSANASKNAAVTSSSASTGNPPSAWHRSPTFTLAGTSIGHDGVTWHMLSYNGIRIPVPSDWNVLSDSASNLDFGMGSQGVSINVENGNSAYGVYWGFDATHALQFAQGLYPNANLSWVNGDAAAGGTIATMEQSVLVWSGPYHGYQVVWNGPQSLAQWAFSQVTDRDGGVVDPSGSL</sequence>
<feature type="region of interest" description="Disordered" evidence="1">
    <location>
        <begin position="56"/>
        <end position="115"/>
    </location>
</feature>
<dbReference type="AlphaFoldDB" id="A0A2T2X8R2"/>
<dbReference type="Proteomes" id="UP000242972">
    <property type="component" value="Unassembled WGS sequence"/>
</dbReference>
<comment type="caution">
    <text evidence="3">The sequence shown here is derived from an EMBL/GenBank/DDBJ whole genome shotgun (WGS) entry which is preliminary data.</text>
</comment>
<evidence type="ECO:0000313" key="3">
    <source>
        <dbReference type="EMBL" id="PSR30836.1"/>
    </source>
</evidence>
<feature type="compositionally biased region" description="Low complexity" evidence="1">
    <location>
        <begin position="80"/>
        <end position="90"/>
    </location>
</feature>
<evidence type="ECO:0000256" key="1">
    <source>
        <dbReference type="SAM" id="MobiDB-lite"/>
    </source>
</evidence>